<evidence type="ECO:0000256" key="1">
    <source>
        <dbReference type="SAM" id="SignalP"/>
    </source>
</evidence>
<reference evidence="3" key="1">
    <citation type="journal article" date="2019" name="Int. J. Syst. Evol. Microbiol.">
        <title>The Global Catalogue of Microorganisms (GCM) 10K type strain sequencing project: providing services to taxonomists for standard genome sequencing and annotation.</title>
        <authorList>
            <consortium name="The Broad Institute Genomics Platform"/>
            <consortium name="The Broad Institute Genome Sequencing Center for Infectious Disease"/>
            <person name="Wu L."/>
            <person name="Ma J."/>
        </authorList>
    </citation>
    <scope>NUCLEOTIDE SEQUENCE [LARGE SCALE GENOMIC DNA]</scope>
    <source>
        <strain evidence="3">CGMCC 1.15304</strain>
    </source>
</reference>
<sequence>MTYQAKILKSAFLGLGLLGLSACQHTDVATASPYEATMRNSVQMIRLPYEIRAEDDGTSTPSSATYAGIQSFLKAANITYGDVLMLDRGNASDARLSALEDYLKSQGYSYGGSATLGGLPSDGSVVLYLERYVVTTPNCGEWAPESSNNSRNNPSSFFGCSNTSNLGLMVANPRDLVAGQEGRGSTARAVAPLLINADSKAKSGSGTGTGLPGDQKK</sequence>
<evidence type="ECO:0000313" key="3">
    <source>
        <dbReference type="Proteomes" id="UP001595776"/>
    </source>
</evidence>
<protein>
    <submittedName>
        <fullName evidence="2">CpaD family pilus assembly lipoprotein</fullName>
    </submittedName>
</protein>
<dbReference type="PROSITE" id="PS51257">
    <property type="entry name" value="PROKAR_LIPOPROTEIN"/>
    <property type="match status" value="1"/>
</dbReference>
<evidence type="ECO:0000313" key="2">
    <source>
        <dbReference type="EMBL" id="MFC4349036.1"/>
    </source>
</evidence>
<accession>A0ABV8UDT3</accession>
<organism evidence="2 3">
    <name type="scientific">Kordiimonas lipolytica</name>
    <dbReference type="NCBI Taxonomy" id="1662421"/>
    <lineage>
        <taxon>Bacteria</taxon>
        <taxon>Pseudomonadati</taxon>
        <taxon>Pseudomonadota</taxon>
        <taxon>Alphaproteobacteria</taxon>
        <taxon>Kordiimonadales</taxon>
        <taxon>Kordiimonadaceae</taxon>
        <taxon>Kordiimonas</taxon>
    </lineage>
</organism>
<dbReference type="EMBL" id="JBHSCR010000014">
    <property type="protein sequence ID" value="MFC4349036.1"/>
    <property type="molecule type" value="Genomic_DNA"/>
</dbReference>
<dbReference type="Proteomes" id="UP001595776">
    <property type="component" value="Unassembled WGS sequence"/>
</dbReference>
<feature type="signal peptide" evidence="1">
    <location>
        <begin position="1"/>
        <end position="22"/>
    </location>
</feature>
<keyword evidence="3" id="KW-1185">Reference proteome</keyword>
<proteinExistence type="predicted"/>
<keyword evidence="2" id="KW-0449">Lipoprotein</keyword>
<dbReference type="RefSeq" id="WP_068143805.1">
    <property type="nucleotide sequence ID" value="NZ_JBHSCR010000014.1"/>
</dbReference>
<dbReference type="InterPro" id="IPR019027">
    <property type="entry name" value="Pilus_biogenesis_CpaD-related"/>
</dbReference>
<feature type="chain" id="PRO_5046163376" evidence="1">
    <location>
        <begin position="23"/>
        <end position="217"/>
    </location>
</feature>
<gene>
    <name evidence="2" type="ORF">ACFO5Q_14370</name>
</gene>
<dbReference type="Pfam" id="PF09476">
    <property type="entry name" value="Pilus_CpaD"/>
    <property type="match status" value="1"/>
</dbReference>
<keyword evidence="1" id="KW-0732">Signal</keyword>
<comment type="caution">
    <text evidence="2">The sequence shown here is derived from an EMBL/GenBank/DDBJ whole genome shotgun (WGS) entry which is preliminary data.</text>
</comment>
<name>A0ABV8UDT3_9PROT</name>